<dbReference type="InterPro" id="IPR036259">
    <property type="entry name" value="MFS_trans_sf"/>
</dbReference>
<feature type="transmembrane region" description="Helical" evidence="4">
    <location>
        <begin position="168"/>
        <end position="192"/>
    </location>
</feature>
<dbReference type="EMBL" id="FWXR01000007">
    <property type="protein sequence ID" value="SMC75438.1"/>
    <property type="molecule type" value="Genomic_DNA"/>
</dbReference>
<dbReference type="STRING" id="937218.SAMN06297251_10783"/>
<proteinExistence type="predicted"/>
<evidence type="ECO:0000313" key="6">
    <source>
        <dbReference type="Proteomes" id="UP000192656"/>
    </source>
</evidence>
<feature type="transmembrane region" description="Helical" evidence="4">
    <location>
        <begin position="198"/>
        <end position="221"/>
    </location>
</feature>
<feature type="transmembrane region" description="Helical" evidence="4">
    <location>
        <begin position="102"/>
        <end position="123"/>
    </location>
</feature>
<gene>
    <name evidence="5" type="ORF">SAMN06297251_10783</name>
</gene>
<dbReference type="AlphaFoldDB" id="A0A1W2BS90"/>
<feature type="transmembrane region" description="Helical" evidence="4">
    <location>
        <begin position="282"/>
        <end position="302"/>
    </location>
</feature>
<feature type="transmembrane region" description="Helical" evidence="4">
    <location>
        <begin position="378"/>
        <end position="402"/>
    </location>
</feature>
<dbReference type="Proteomes" id="UP000192656">
    <property type="component" value="Unassembled WGS sequence"/>
</dbReference>
<dbReference type="InterPro" id="IPR052528">
    <property type="entry name" value="Sugar_transport-like"/>
</dbReference>
<keyword evidence="2 4" id="KW-1133">Transmembrane helix</keyword>
<evidence type="ECO:0000256" key="2">
    <source>
        <dbReference type="ARBA" id="ARBA00022989"/>
    </source>
</evidence>
<dbReference type="SUPFAM" id="SSF103473">
    <property type="entry name" value="MFS general substrate transporter"/>
    <property type="match status" value="1"/>
</dbReference>
<evidence type="ECO:0000256" key="1">
    <source>
        <dbReference type="ARBA" id="ARBA00022692"/>
    </source>
</evidence>
<evidence type="ECO:0008006" key="7">
    <source>
        <dbReference type="Google" id="ProtNLM"/>
    </source>
</evidence>
<dbReference type="PANTHER" id="PTHR23526">
    <property type="entry name" value="INTEGRAL MEMBRANE TRANSPORT PROTEIN-RELATED"/>
    <property type="match status" value="1"/>
</dbReference>
<feature type="transmembrane region" description="Helical" evidence="4">
    <location>
        <begin position="129"/>
        <end position="148"/>
    </location>
</feature>
<evidence type="ECO:0000256" key="4">
    <source>
        <dbReference type="SAM" id="Phobius"/>
    </source>
</evidence>
<dbReference type="PANTHER" id="PTHR23526:SF2">
    <property type="entry name" value="MAJOR FACILITATOR SUPERFAMILY (MFS) PROFILE DOMAIN-CONTAINING PROTEIN"/>
    <property type="match status" value="1"/>
</dbReference>
<dbReference type="Pfam" id="PF07690">
    <property type="entry name" value="MFS_1"/>
    <property type="match status" value="1"/>
</dbReference>
<feature type="transmembrane region" description="Helical" evidence="4">
    <location>
        <begin position="408"/>
        <end position="428"/>
    </location>
</feature>
<protein>
    <recommendedName>
        <fullName evidence="7">Major Facilitator Superfamily protein</fullName>
    </recommendedName>
</protein>
<organism evidence="5 6">
    <name type="scientific">Fulvimarina manganoxydans</name>
    <dbReference type="NCBI Taxonomy" id="937218"/>
    <lineage>
        <taxon>Bacteria</taxon>
        <taxon>Pseudomonadati</taxon>
        <taxon>Pseudomonadota</taxon>
        <taxon>Alphaproteobacteria</taxon>
        <taxon>Hyphomicrobiales</taxon>
        <taxon>Aurantimonadaceae</taxon>
        <taxon>Fulvimarina</taxon>
    </lineage>
</organism>
<evidence type="ECO:0000256" key="3">
    <source>
        <dbReference type="ARBA" id="ARBA00023136"/>
    </source>
</evidence>
<accession>A0A1W2BS90</accession>
<dbReference type="GO" id="GO:0022857">
    <property type="term" value="F:transmembrane transporter activity"/>
    <property type="evidence" value="ECO:0007669"/>
    <property type="project" value="InterPro"/>
</dbReference>
<keyword evidence="1 4" id="KW-0812">Transmembrane</keyword>
<keyword evidence="6" id="KW-1185">Reference proteome</keyword>
<name>A0A1W2BS90_9HYPH</name>
<dbReference type="OrthoDB" id="1117124at2"/>
<keyword evidence="3 4" id="KW-0472">Membrane</keyword>
<feature type="transmembrane region" description="Helical" evidence="4">
    <location>
        <begin position="314"/>
        <end position="333"/>
    </location>
</feature>
<dbReference type="InterPro" id="IPR011701">
    <property type="entry name" value="MFS"/>
</dbReference>
<feature type="transmembrane region" description="Helical" evidence="4">
    <location>
        <begin position="252"/>
        <end position="270"/>
    </location>
</feature>
<evidence type="ECO:0000313" key="5">
    <source>
        <dbReference type="EMBL" id="SMC75438.1"/>
    </source>
</evidence>
<dbReference type="Gene3D" id="1.20.1250.20">
    <property type="entry name" value="MFS general substrate transporter like domains"/>
    <property type="match status" value="1"/>
</dbReference>
<feature type="transmembrane region" description="Helical" evidence="4">
    <location>
        <begin position="339"/>
        <end position="357"/>
    </location>
</feature>
<reference evidence="5 6" key="1">
    <citation type="submission" date="2017-04" db="EMBL/GenBank/DDBJ databases">
        <authorList>
            <person name="Afonso C.L."/>
            <person name="Miller P.J."/>
            <person name="Scott M.A."/>
            <person name="Spackman E."/>
            <person name="Goraichik I."/>
            <person name="Dimitrov K.M."/>
            <person name="Suarez D.L."/>
            <person name="Swayne D.E."/>
        </authorList>
    </citation>
    <scope>NUCLEOTIDE SEQUENCE [LARGE SCALE GENOMIC DNA]</scope>
    <source>
        <strain evidence="5 6">CGMCC 1.10972</strain>
    </source>
</reference>
<sequence length="433" mass="45201">MSVVDQIGDVFFGDEENRVCRDIPDEACREQPKNAGLHLISLTATKTADGLLDPKLVLPFLLQSVGAPSAAIGFLVPVREALALLPQILVAHRVRAMARRKWVWSFGTAIEALAIVVMIAALLTLTGASAGWAVVALLAIFALGRSLASVSYKDVLGKTVSKTRRGAVSGAAGSFAAAIVLAYGIALAFGLLPVETPVLLFGLGVAAALFALAAFTFSGLVEEAGANDGARNGWKAMVEDGRTTFADQEFRLFVASRALLTATALAPPYLLLSAGEDGERALGTLGSFVVASALAAILGSYVWGTLSDRSSRKVLILSALAGFLVLAIAALLASLPSTASWWPIAAPFAFFVLMLSYQGVRQGRKIHLTDMARAEDRAIYTAVSNTTIGVVLVAMGTFGFLADVFGPALVLGIFSLFCLAAGGIAARLTEVQE</sequence>
<dbReference type="RefSeq" id="WP_084409905.1">
    <property type="nucleotide sequence ID" value="NZ_FWXR01000007.1"/>
</dbReference>